<gene>
    <name evidence="7" type="ORF">FC83_GL000747</name>
</gene>
<keyword evidence="5 6" id="KW-0472">Membrane</keyword>
<dbReference type="Proteomes" id="UP000051236">
    <property type="component" value="Unassembled WGS sequence"/>
</dbReference>
<dbReference type="OrthoDB" id="9775903at2"/>
<dbReference type="RefSeq" id="WP_052004734.1">
    <property type="nucleotide sequence ID" value="NZ_AZGA01000078.1"/>
</dbReference>
<feature type="transmembrane region" description="Helical" evidence="6">
    <location>
        <begin position="139"/>
        <end position="166"/>
    </location>
</feature>
<accession>X0PT14</accession>
<evidence type="ECO:0000256" key="1">
    <source>
        <dbReference type="ARBA" id="ARBA00004651"/>
    </source>
</evidence>
<dbReference type="NCBIfam" id="TIGR00765">
    <property type="entry name" value="yihY_not_rbn"/>
    <property type="match status" value="1"/>
</dbReference>
<proteinExistence type="predicted"/>
<reference evidence="7 8" key="1">
    <citation type="journal article" date="2015" name="Genome Announc.">
        <title>Expanding the biotechnology potential of lactobacilli through comparative genomics of 213 strains and associated genera.</title>
        <authorList>
            <person name="Sun Z."/>
            <person name="Harris H.M."/>
            <person name="McCann A."/>
            <person name="Guo C."/>
            <person name="Argimon S."/>
            <person name="Zhang W."/>
            <person name="Yang X."/>
            <person name="Jeffery I.B."/>
            <person name="Cooney J.C."/>
            <person name="Kagawa T.F."/>
            <person name="Liu W."/>
            <person name="Song Y."/>
            <person name="Salvetti E."/>
            <person name="Wrobel A."/>
            <person name="Rasinkangas P."/>
            <person name="Parkhill J."/>
            <person name="Rea M.C."/>
            <person name="O'Sullivan O."/>
            <person name="Ritari J."/>
            <person name="Douillard F.P."/>
            <person name="Paul Ross R."/>
            <person name="Yang R."/>
            <person name="Briner A.E."/>
            <person name="Felis G.E."/>
            <person name="de Vos W.M."/>
            <person name="Barrangou R."/>
            <person name="Klaenhammer T.R."/>
            <person name="Caufield P.W."/>
            <person name="Cui Y."/>
            <person name="Zhang H."/>
            <person name="O'Toole P.W."/>
        </authorList>
    </citation>
    <scope>NUCLEOTIDE SEQUENCE [LARGE SCALE GENOMIC DNA]</scope>
    <source>
        <strain evidence="7 8">DSM 18527</strain>
    </source>
</reference>
<dbReference type="AlphaFoldDB" id="X0PT14"/>
<dbReference type="Pfam" id="PF03631">
    <property type="entry name" value="Virul_fac_BrkB"/>
    <property type="match status" value="1"/>
</dbReference>
<organism evidence="7 8">
    <name type="scientific">Agrilactobacillus composti DSM 18527 = JCM 14202</name>
    <dbReference type="NCBI Taxonomy" id="1423734"/>
    <lineage>
        <taxon>Bacteria</taxon>
        <taxon>Bacillati</taxon>
        <taxon>Bacillota</taxon>
        <taxon>Bacilli</taxon>
        <taxon>Lactobacillales</taxon>
        <taxon>Lactobacillaceae</taxon>
        <taxon>Agrilactobacillus</taxon>
    </lineage>
</organism>
<dbReference type="PATRIC" id="fig|1423734.3.peg.754"/>
<name>X0PT14_9LACO</name>
<dbReference type="PIRSF" id="PIRSF035875">
    <property type="entry name" value="RNase_BN"/>
    <property type="match status" value="1"/>
</dbReference>
<evidence type="ECO:0000256" key="6">
    <source>
        <dbReference type="SAM" id="Phobius"/>
    </source>
</evidence>
<feature type="transmembrane region" description="Helical" evidence="6">
    <location>
        <begin position="213"/>
        <end position="230"/>
    </location>
</feature>
<feature type="transmembrane region" description="Helical" evidence="6">
    <location>
        <begin position="186"/>
        <end position="206"/>
    </location>
</feature>
<keyword evidence="8" id="KW-1185">Reference proteome</keyword>
<dbReference type="EMBL" id="AZGA01000078">
    <property type="protein sequence ID" value="KRM31452.1"/>
    <property type="molecule type" value="Genomic_DNA"/>
</dbReference>
<dbReference type="STRING" id="1423734.FC83_GL000747"/>
<dbReference type="eggNOG" id="COG1295">
    <property type="taxonomic scope" value="Bacteria"/>
</dbReference>
<evidence type="ECO:0000256" key="2">
    <source>
        <dbReference type="ARBA" id="ARBA00022475"/>
    </source>
</evidence>
<dbReference type="PANTHER" id="PTHR30213:SF0">
    <property type="entry name" value="UPF0761 MEMBRANE PROTEIN YIHY"/>
    <property type="match status" value="1"/>
</dbReference>
<dbReference type="InterPro" id="IPR017039">
    <property type="entry name" value="Virul_fac_BrkB"/>
</dbReference>
<dbReference type="GO" id="GO:0005886">
    <property type="term" value="C:plasma membrane"/>
    <property type="evidence" value="ECO:0007669"/>
    <property type="project" value="UniProtKB-SubCell"/>
</dbReference>
<feature type="transmembrane region" description="Helical" evidence="6">
    <location>
        <begin position="35"/>
        <end position="57"/>
    </location>
</feature>
<evidence type="ECO:0000313" key="8">
    <source>
        <dbReference type="Proteomes" id="UP000051236"/>
    </source>
</evidence>
<keyword evidence="4 6" id="KW-1133">Transmembrane helix</keyword>
<comment type="subcellular location">
    <subcellularLocation>
        <location evidence="1">Cell membrane</location>
        <topology evidence="1">Multi-pass membrane protein</topology>
    </subcellularLocation>
</comment>
<keyword evidence="2" id="KW-1003">Cell membrane</keyword>
<feature type="transmembrane region" description="Helical" evidence="6">
    <location>
        <begin position="250"/>
        <end position="273"/>
    </location>
</feature>
<comment type="caution">
    <text evidence="7">The sequence shown here is derived from an EMBL/GenBank/DDBJ whole genome shotgun (WGS) entry which is preliminary data.</text>
</comment>
<evidence type="ECO:0000256" key="5">
    <source>
        <dbReference type="ARBA" id="ARBA00023136"/>
    </source>
</evidence>
<keyword evidence="3 6" id="KW-0812">Transmembrane</keyword>
<evidence type="ECO:0000313" key="7">
    <source>
        <dbReference type="EMBL" id="KRM31452.1"/>
    </source>
</evidence>
<evidence type="ECO:0000256" key="4">
    <source>
        <dbReference type="ARBA" id="ARBA00022989"/>
    </source>
</evidence>
<evidence type="ECO:0000256" key="3">
    <source>
        <dbReference type="ARBA" id="ARBA00022692"/>
    </source>
</evidence>
<protein>
    <submittedName>
        <fullName evidence="7">Uncharacterized protein</fullName>
    </submittedName>
</protein>
<sequence>MEFAKLKTTIKEFIPAIMARTTDAEVSNSAKVITYYILFSVLPLLIFIGNLLPLFHLPVKAVVDYVKMGLPTQLAKMLIPIMQDILSSSSGGLLSISAVTALWGASRGINILRLSVNKAYQVDPQYGHQALLSVAIRRLIAFFFTLGFVIALFAIFLIFIFGQRFLEWLVPAFHLQADVLLLFSRWKWPVTTATIFFLLWLSYFTLPNAKVKLLEALPGTLITAVSWLAISQGFSFYVTRFSRWSSYGTLGVFVILLFWLNLIFMLYMFGAVFNAVLAQSRHGAVDVRKLGKKTPLVKNIRQKFKN</sequence>
<feature type="transmembrane region" description="Helical" evidence="6">
    <location>
        <begin position="77"/>
        <end position="103"/>
    </location>
</feature>
<dbReference type="PANTHER" id="PTHR30213">
    <property type="entry name" value="INNER MEMBRANE PROTEIN YHJD"/>
    <property type="match status" value="1"/>
</dbReference>